<dbReference type="RefSeq" id="WP_135349015.1">
    <property type="nucleotide sequence ID" value="NZ_SRJD01000013.1"/>
</dbReference>
<evidence type="ECO:0000313" key="2">
    <source>
        <dbReference type="EMBL" id="TGA97549.1"/>
    </source>
</evidence>
<protein>
    <submittedName>
        <fullName evidence="2">Uncharacterized protein</fullName>
    </submittedName>
</protein>
<feature type="compositionally biased region" description="Basic and acidic residues" evidence="1">
    <location>
        <begin position="1"/>
        <end position="23"/>
    </location>
</feature>
<dbReference type="AlphaFoldDB" id="A0A4Z0GKY4"/>
<feature type="region of interest" description="Disordered" evidence="1">
    <location>
        <begin position="1"/>
        <end position="24"/>
    </location>
</feature>
<name>A0A4Z0GKY4_9BACL</name>
<sequence length="98" mass="11433">MKPLSEEAHGSPSESERVERKTTDTFNKNLINKKVAQLRNRRQFKHAQYLLIKHCRRIMGFADEPIHFVDTPFFLTIEQVPFSLTGRPSSQQPKLKNP</sequence>
<keyword evidence="3" id="KW-1185">Reference proteome</keyword>
<dbReference type="EMBL" id="SRJD01000013">
    <property type="protein sequence ID" value="TGA97549.1"/>
    <property type="molecule type" value="Genomic_DNA"/>
</dbReference>
<evidence type="ECO:0000256" key="1">
    <source>
        <dbReference type="SAM" id="MobiDB-lite"/>
    </source>
</evidence>
<dbReference type="Proteomes" id="UP000298347">
    <property type="component" value="Unassembled WGS sequence"/>
</dbReference>
<gene>
    <name evidence="2" type="ORF">E4665_11960</name>
</gene>
<comment type="caution">
    <text evidence="2">The sequence shown here is derived from an EMBL/GenBank/DDBJ whole genome shotgun (WGS) entry which is preliminary data.</text>
</comment>
<proteinExistence type="predicted"/>
<accession>A0A4Z0GKY4</accession>
<reference evidence="2 3" key="1">
    <citation type="journal article" date="2015" name="Int. J. Syst. Evol. Microbiol.">
        <title>Sporolactobacillus shoreae sp. nov. and Sporolactobacillus spathodeae sp. nov., two spore-forming lactic acid bacteria isolated from tree barks in Thailand.</title>
        <authorList>
            <person name="Thamacharoensuk T."/>
            <person name="Kitahara M."/>
            <person name="Ohkuma M."/>
            <person name="Thongchul N."/>
            <person name="Tanasupawat S."/>
        </authorList>
    </citation>
    <scope>NUCLEOTIDE SEQUENCE [LARGE SCALE GENOMIC DNA]</scope>
    <source>
        <strain evidence="2 3">BK92</strain>
    </source>
</reference>
<organism evidence="2 3">
    <name type="scientific">Sporolactobacillus shoreae</name>
    <dbReference type="NCBI Taxonomy" id="1465501"/>
    <lineage>
        <taxon>Bacteria</taxon>
        <taxon>Bacillati</taxon>
        <taxon>Bacillota</taxon>
        <taxon>Bacilli</taxon>
        <taxon>Bacillales</taxon>
        <taxon>Sporolactobacillaceae</taxon>
        <taxon>Sporolactobacillus</taxon>
    </lineage>
</organism>
<evidence type="ECO:0000313" key="3">
    <source>
        <dbReference type="Proteomes" id="UP000298347"/>
    </source>
</evidence>